<dbReference type="Gene3D" id="1.10.20.120">
    <property type="match status" value="1"/>
</dbReference>
<gene>
    <name evidence="3" type="ORF">PtA15_8A241</name>
</gene>
<dbReference type="Gene3D" id="2.20.25.530">
    <property type="match status" value="1"/>
</dbReference>
<protein>
    <recommendedName>
        <fullName evidence="2">Rnh202 triple barrel domain-containing protein</fullName>
    </recommendedName>
</protein>
<proteinExistence type="predicted"/>
<sequence length="336" mass="37803">MVASDPIILPTCLLEVKDDLSIARLPHPRTRLPALFAIRAGQGIWEIQSVVSPPTSGRSWFFEPIREDQPDQLISQQAGRLLVVTPFDPFFLLLGLFLGQAQSDEQHNPFAIDKKNGDHRARFEEIETILERAQAHWLFAESAEGPTAGDVELFTNEAFHDKHLTRIFAPLHQEEQGCTLWRLEGERIVQEIERKIDHLASAGLEAGRDARTIWTRLGSKEGLFDFEQTPNNLSIIKDIYNKIALEIIQAYLPSTISEHLRGMDKYAFAALKKEKEKQAQRSMINPLEIGRGSQGSEAKTTKGSAKPPPAKRKKADDSLKPPPKITLHQFFPPQAP</sequence>
<feature type="compositionally biased region" description="Polar residues" evidence="1">
    <location>
        <begin position="294"/>
        <end position="303"/>
    </location>
</feature>
<name>A0ABY7CS82_9BASI</name>
<dbReference type="InterPro" id="IPR041195">
    <property type="entry name" value="Rnh202_N"/>
</dbReference>
<evidence type="ECO:0000259" key="2">
    <source>
        <dbReference type="Pfam" id="PF17745"/>
    </source>
</evidence>
<dbReference type="Proteomes" id="UP001164743">
    <property type="component" value="Chromosome 8A"/>
</dbReference>
<reference evidence="3" key="1">
    <citation type="submission" date="2022-10" db="EMBL/GenBank/DDBJ databases">
        <title>Puccinia triticina Genome sequencing and assembly.</title>
        <authorList>
            <person name="Li C."/>
        </authorList>
    </citation>
    <scope>NUCLEOTIDE SEQUENCE</scope>
    <source>
        <strain evidence="3">Pt15</strain>
    </source>
</reference>
<feature type="region of interest" description="Disordered" evidence="1">
    <location>
        <begin position="279"/>
        <end position="336"/>
    </location>
</feature>
<feature type="domain" description="Rnh202 triple barrel" evidence="2">
    <location>
        <begin position="8"/>
        <end position="88"/>
    </location>
</feature>
<keyword evidence="4" id="KW-1185">Reference proteome</keyword>
<evidence type="ECO:0000256" key="1">
    <source>
        <dbReference type="SAM" id="MobiDB-lite"/>
    </source>
</evidence>
<evidence type="ECO:0000313" key="3">
    <source>
        <dbReference type="EMBL" id="WAQ87337.1"/>
    </source>
</evidence>
<dbReference type="PANTHER" id="PTHR13383">
    <property type="entry name" value="RIBONUCLEASE H2 SUBUNIT B"/>
    <property type="match status" value="1"/>
</dbReference>
<dbReference type="RefSeq" id="XP_053022892.1">
    <property type="nucleotide sequence ID" value="XM_053171650.1"/>
</dbReference>
<accession>A0ABY7CS82</accession>
<organism evidence="3 4">
    <name type="scientific">Puccinia triticina</name>
    <dbReference type="NCBI Taxonomy" id="208348"/>
    <lineage>
        <taxon>Eukaryota</taxon>
        <taxon>Fungi</taxon>
        <taxon>Dikarya</taxon>
        <taxon>Basidiomycota</taxon>
        <taxon>Pucciniomycotina</taxon>
        <taxon>Pucciniomycetes</taxon>
        <taxon>Pucciniales</taxon>
        <taxon>Pucciniaceae</taxon>
        <taxon>Puccinia</taxon>
    </lineage>
</organism>
<dbReference type="InterPro" id="IPR040456">
    <property type="entry name" value="RNase_H2_suB"/>
</dbReference>
<dbReference type="EMBL" id="CP110428">
    <property type="protein sequence ID" value="WAQ87337.1"/>
    <property type="molecule type" value="Genomic_DNA"/>
</dbReference>
<dbReference type="GeneID" id="77812545"/>
<dbReference type="PANTHER" id="PTHR13383:SF11">
    <property type="entry name" value="RIBONUCLEASE H2 SUBUNIT B"/>
    <property type="match status" value="1"/>
</dbReference>
<dbReference type="Pfam" id="PF17745">
    <property type="entry name" value="Ydr279_N"/>
    <property type="match status" value="1"/>
</dbReference>
<evidence type="ECO:0000313" key="4">
    <source>
        <dbReference type="Proteomes" id="UP001164743"/>
    </source>
</evidence>